<feature type="domain" description="Peptidase S33 tripeptidyl aminopeptidase-like C-terminal" evidence="6">
    <location>
        <begin position="395"/>
        <end position="486"/>
    </location>
</feature>
<proteinExistence type="inferred from homology"/>
<evidence type="ECO:0000259" key="5">
    <source>
        <dbReference type="Pfam" id="PF00561"/>
    </source>
</evidence>
<accession>A0A7W9MZR5</accession>
<name>A0A7W9MZR5_9ACTN</name>
<evidence type="ECO:0000256" key="2">
    <source>
        <dbReference type="ARBA" id="ARBA00022729"/>
    </source>
</evidence>
<dbReference type="InterPro" id="IPR000073">
    <property type="entry name" value="AB_hydrolase_1"/>
</dbReference>
<dbReference type="InterPro" id="IPR029058">
    <property type="entry name" value="AB_hydrolase_fold"/>
</dbReference>
<dbReference type="PANTHER" id="PTHR43248:SF29">
    <property type="entry name" value="TRIPEPTIDYL AMINOPEPTIDASE"/>
    <property type="match status" value="1"/>
</dbReference>
<evidence type="ECO:0000256" key="1">
    <source>
        <dbReference type="ARBA" id="ARBA00010088"/>
    </source>
</evidence>
<evidence type="ECO:0000256" key="3">
    <source>
        <dbReference type="ARBA" id="ARBA00022801"/>
    </source>
</evidence>
<dbReference type="Pfam" id="PF00561">
    <property type="entry name" value="Abhydrolase_1"/>
    <property type="match status" value="1"/>
</dbReference>
<dbReference type="RefSeq" id="WP_184804957.1">
    <property type="nucleotide sequence ID" value="NZ_JACHMY010000001.1"/>
</dbReference>
<dbReference type="Pfam" id="PF08386">
    <property type="entry name" value="Abhydrolase_4"/>
    <property type="match status" value="1"/>
</dbReference>
<feature type="domain" description="AB hydrolase-1" evidence="5">
    <location>
        <begin position="85"/>
        <end position="237"/>
    </location>
</feature>
<dbReference type="SUPFAM" id="SSF53474">
    <property type="entry name" value="alpha/beta-Hydrolases"/>
    <property type="match status" value="1"/>
</dbReference>
<keyword evidence="3" id="KW-0378">Hydrolase</keyword>
<feature type="signal peptide" evidence="4">
    <location>
        <begin position="1"/>
        <end position="17"/>
    </location>
</feature>
<organism evidence="7 8">
    <name type="scientific">Kribbella italica</name>
    <dbReference type="NCBI Taxonomy" id="1540520"/>
    <lineage>
        <taxon>Bacteria</taxon>
        <taxon>Bacillati</taxon>
        <taxon>Actinomycetota</taxon>
        <taxon>Actinomycetes</taxon>
        <taxon>Propionibacteriales</taxon>
        <taxon>Kribbellaceae</taxon>
        <taxon>Kribbella</taxon>
    </lineage>
</organism>
<evidence type="ECO:0000256" key="4">
    <source>
        <dbReference type="SAM" id="SignalP"/>
    </source>
</evidence>
<keyword evidence="2 4" id="KW-0732">Signal</keyword>
<protein>
    <submittedName>
        <fullName evidence="7">Pimeloyl-ACP methyl ester carboxylesterase</fullName>
    </submittedName>
</protein>
<feature type="chain" id="PRO_5038582471" evidence="4">
    <location>
        <begin position="18"/>
        <end position="486"/>
    </location>
</feature>
<comment type="similarity">
    <text evidence="1">Belongs to the peptidase S33 family.</text>
</comment>
<dbReference type="EMBL" id="JACHMY010000001">
    <property type="protein sequence ID" value="MBB5841518.1"/>
    <property type="molecule type" value="Genomic_DNA"/>
</dbReference>
<evidence type="ECO:0000313" key="7">
    <source>
        <dbReference type="EMBL" id="MBB5841518.1"/>
    </source>
</evidence>
<reference evidence="7 8" key="1">
    <citation type="submission" date="2020-08" db="EMBL/GenBank/DDBJ databases">
        <title>Sequencing the genomes of 1000 actinobacteria strains.</title>
        <authorList>
            <person name="Klenk H.-P."/>
        </authorList>
    </citation>
    <scope>NUCLEOTIDE SEQUENCE [LARGE SCALE GENOMIC DNA]</scope>
    <source>
        <strain evidence="7 8">DSM 28967</strain>
    </source>
</reference>
<dbReference type="InterPro" id="IPR051601">
    <property type="entry name" value="Serine_prot/Carboxylest_S33"/>
</dbReference>
<keyword evidence="8" id="KW-1185">Reference proteome</keyword>
<dbReference type="AlphaFoldDB" id="A0A7W9MZR5"/>
<gene>
    <name evidence="7" type="ORF">HDA39_008252</name>
</gene>
<evidence type="ECO:0000313" key="8">
    <source>
        <dbReference type="Proteomes" id="UP000549971"/>
    </source>
</evidence>
<dbReference type="Proteomes" id="UP000549971">
    <property type="component" value="Unassembled WGS sequence"/>
</dbReference>
<dbReference type="PANTHER" id="PTHR43248">
    <property type="entry name" value="2-SUCCINYL-6-HYDROXY-2,4-CYCLOHEXADIENE-1-CARBOXYLATE SYNTHASE"/>
    <property type="match status" value="1"/>
</dbReference>
<sequence>MKLTVPLAIALLGSVLAVPTAAEATPSIRWHQCQTTTDDQEGKALDDAGAQCGDLRVPLDYSRPNGPQITVAMSRLKATDRRIGAMVLNDGGPGGPGLGMPLRLKKAMQETGGRFDLIGMDPRFVGRSTPIDCGWSTGSWIVGAGASRASFERGARFSAGLAEQCKDNPYLPYASTRNTARDIDRIRAALGERRISYLSYSYGTYLGAVYAQLFPQRLDRVVLDGPIDPEAYGPGLLREIAPENEAALKAWAGWAAARHSTYGLGRSREQVLGTIDRIQAAAADGLKVGKYDLDDGWVPALLLANLADDREPARAGFSELVRTLSQATTGPVEPTGDTALMLQFMFTGEMSAPASGQLAILCADRAVSSDLGTYWRDIQKHRRAEPHFGPLTRTVTPCAFWPTTPRETPTRIGNGVPALVVAADGDPRATYPMARKLHRALTGSRMITVRDARKHGIFGEHGNDCADRKVIDYLATGKLPRIDSNC</sequence>
<dbReference type="Gene3D" id="3.40.50.1820">
    <property type="entry name" value="alpha/beta hydrolase"/>
    <property type="match status" value="1"/>
</dbReference>
<dbReference type="GO" id="GO:0016787">
    <property type="term" value="F:hydrolase activity"/>
    <property type="evidence" value="ECO:0007669"/>
    <property type="project" value="UniProtKB-KW"/>
</dbReference>
<dbReference type="InterPro" id="IPR013595">
    <property type="entry name" value="Pept_S33_TAP-like_C"/>
</dbReference>
<evidence type="ECO:0000259" key="6">
    <source>
        <dbReference type="Pfam" id="PF08386"/>
    </source>
</evidence>
<comment type="caution">
    <text evidence="7">The sequence shown here is derived from an EMBL/GenBank/DDBJ whole genome shotgun (WGS) entry which is preliminary data.</text>
</comment>